<proteinExistence type="predicted"/>
<reference evidence="1" key="1">
    <citation type="journal article" date="2014" name="Front. Microbiol.">
        <title>High frequency of phylogenetically diverse reductive dehalogenase-homologous genes in deep subseafloor sedimentary metagenomes.</title>
        <authorList>
            <person name="Kawai M."/>
            <person name="Futagami T."/>
            <person name="Toyoda A."/>
            <person name="Takaki Y."/>
            <person name="Nishi S."/>
            <person name="Hori S."/>
            <person name="Arai W."/>
            <person name="Tsubouchi T."/>
            <person name="Morono Y."/>
            <person name="Uchiyama I."/>
            <person name="Ito T."/>
            <person name="Fujiyama A."/>
            <person name="Inagaki F."/>
            <person name="Takami H."/>
        </authorList>
    </citation>
    <scope>NUCLEOTIDE SEQUENCE</scope>
    <source>
        <strain evidence="1">Expedition CK06-06</strain>
    </source>
</reference>
<gene>
    <name evidence="1" type="ORF">S01H1_58602</name>
</gene>
<sequence>LGSVTLVPSDDAAGTFQVTARAGARTSLLWSSQNQPVAFAIDPAVITVSKRSKATQTDR</sequence>
<name>X0VR24_9ZZZZ</name>
<dbReference type="EMBL" id="BARS01038283">
    <property type="protein sequence ID" value="GAG20864.1"/>
    <property type="molecule type" value="Genomic_DNA"/>
</dbReference>
<comment type="caution">
    <text evidence="1">The sequence shown here is derived from an EMBL/GenBank/DDBJ whole genome shotgun (WGS) entry which is preliminary data.</text>
</comment>
<dbReference type="AlphaFoldDB" id="X0VR24"/>
<accession>X0VR24</accession>
<protein>
    <submittedName>
        <fullName evidence="1">Uncharacterized protein</fullName>
    </submittedName>
</protein>
<feature type="non-terminal residue" evidence="1">
    <location>
        <position position="1"/>
    </location>
</feature>
<evidence type="ECO:0000313" key="1">
    <source>
        <dbReference type="EMBL" id="GAG20864.1"/>
    </source>
</evidence>
<organism evidence="1">
    <name type="scientific">marine sediment metagenome</name>
    <dbReference type="NCBI Taxonomy" id="412755"/>
    <lineage>
        <taxon>unclassified sequences</taxon>
        <taxon>metagenomes</taxon>
        <taxon>ecological metagenomes</taxon>
    </lineage>
</organism>